<dbReference type="GO" id="GO:0005743">
    <property type="term" value="C:mitochondrial inner membrane"/>
    <property type="evidence" value="ECO:0007669"/>
    <property type="project" value="UniProtKB-SubCell"/>
</dbReference>
<gene>
    <name evidence="13" type="ORF">CDCA_CDCA20G4773</name>
</gene>
<dbReference type="InterPro" id="IPR002937">
    <property type="entry name" value="Amino_oxidase"/>
</dbReference>
<organism evidence="13 14">
    <name type="scientific">Cyanidium caldarium</name>
    <name type="common">Red alga</name>
    <dbReference type="NCBI Taxonomy" id="2771"/>
    <lineage>
        <taxon>Eukaryota</taxon>
        <taxon>Rhodophyta</taxon>
        <taxon>Bangiophyceae</taxon>
        <taxon>Cyanidiales</taxon>
        <taxon>Cyanidiaceae</taxon>
        <taxon>Cyanidium</taxon>
    </lineage>
</organism>
<evidence type="ECO:0000259" key="12">
    <source>
        <dbReference type="Pfam" id="PF01593"/>
    </source>
</evidence>
<dbReference type="Gene3D" id="3.50.50.60">
    <property type="entry name" value="FAD/NAD(P)-binding domain"/>
    <property type="match status" value="1"/>
</dbReference>
<keyword evidence="14" id="KW-1185">Reference proteome</keyword>
<keyword evidence="5 11" id="KW-0285">Flavoprotein</keyword>
<protein>
    <recommendedName>
        <fullName evidence="4 11">Protoporphyrinogen oxidase</fullName>
        <ecNumber evidence="4 11">1.3.3.4</ecNumber>
    </recommendedName>
</protein>
<sequence>MTFPGVAFVGASPGAPRSTGQRWSGRCACSPTPDRWHRRRGRCITATPSLRPLSSRRNHPTRRFLLAYRMNASDTEEVEALVVGSGVSGATAAFRLYHAGVRDVLCTEARDVVGGNLVSRNADGYLWEEGPNTFQPTSTILQLAADLDMVEDVVLADHRLPRYVYWDGTLNALPLSPGDLLGEFRLLSWPGKLRAALGALGLVPPLPSGVQVEEWHDGQLQRVPLTPENESVEEFVTRHLGREVFLKLIDPFVSGVYAGDPRRLAMAAAFKRVFALQQLGGTPGILEGALIRIGQLRRERGRQQQEQMADARLPSIRPGALGSFRHGLQQLPLTVQQVLGEQRLRTRYRLVSLRYDASRVGRRPFTATYDTPTGTRTVRAEAVALTVPAAVAATILQSAGLSAARRLADIRSPPVYSVTLAYPRDAFHTPLNGFGNLIPRSMGIRTLGMIWSSCLFPYRAPESMHMVLAYIGGAQDEAIRDMTPEAVAQQVHADVQRVLLKKEAPAPRVLGVRLWPHAIPQYERGHLQTMRELDAALADMPGLYVGGNYRSGVSFGDCVQWGTDNAARMREYLQRCRAAGTGAMKAEATGTA</sequence>
<dbReference type="GO" id="GO:0006782">
    <property type="term" value="P:protoporphyrinogen IX biosynthetic process"/>
    <property type="evidence" value="ECO:0007669"/>
    <property type="project" value="UniProtKB-UniRule"/>
</dbReference>
<proteinExistence type="inferred from homology"/>
<comment type="catalytic activity">
    <reaction evidence="10 11">
        <text>protoporphyrinogen IX + 3 O2 = protoporphyrin IX + 3 H2O2</text>
        <dbReference type="Rhea" id="RHEA:25576"/>
        <dbReference type="ChEBI" id="CHEBI:15379"/>
        <dbReference type="ChEBI" id="CHEBI:16240"/>
        <dbReference type="ChEBI" id="CHEBI:57306"/>
        <dbReference type="ChEBI" id="CHEBI:57307"/>
        <dbReference type="EC" id="1.3.3.4"/>
    </reaction>
</comment>
<keyword evidence="6 11" id="KW-0274">FAD</keyword>
<dbReference type="SUPFAM" id="SSF54373">
    <property type="entry name" value="FAD-linked reductases, C-terminal domain"/>
    <property type="match status" value="1"/>
</dbReference>
<dbReference type="PANTHER" id="PTHR42923:SF3">
    <property type="entry name" value="PROTOPORPHYRINOGEN OXIDASE"/>
    <property type="match status" value="1"/>
</dbReference>
<evidence type="ECO:0000256" key="2">
    <source>
        <dbReference type="ARBA" id="ARBA00005073"/>
    </source>
</evidence>
<evidence type="ECO:0000256" key="8">
    <source>
        <dbReference type="ARBA" id="ARBA00023133"/>
    </source>
</evidence>
<comment type="similarity">
    <text evidence="3 11">Belongs to the protoporphyrinogen/coproporphyrinogen oxidase family. Protoporphyrinogen oxidase subfamily.</text>
</comment>
<dbReference type="PANTHER" id="PTHR42923">
    <property type="entry name" value="PROTOPORPHYRINOGEN OXIDASE"/>
    <property type="match status" value="1"/>
</dbReference>
<keyword evidence="8 11" id="KW-0350">Heme biosynthesis</keyword>
<comment type="function">
    <text evidence="1 11">Catalyzes the 6-electron oxidation of protoporphyrinogen-IX to form protoporphyrin-IX.</text>
</comment>
<evidence type="ECO:0000256" key="3">
    <source>
        <dbReference type="ARBA" id="ARBA00010551"/>
    </source>
</evidence>
<dbReference type="Proteomes" id="UP001301350">
    <property type="component" value="Unassembled WGS sequence"/>
</dbReference>
<comment type="cofactor">
    <cofactor evidence="11">
        <name>FAD</name>
        <dbReference type="ChEBI" id="CHEBI:57692"/>
    </cofactor>
    <text evidence="11">Binds 1 FAD per subunit.</text>
</comment>
<evidence type="ECO:0000256" key="11">
    <source>
        <dbReference type="RuleBase" id="RU367069"/>
    </source>
</evidence>
<name>A0AAV9J321_CYACA</name>
<evidence type="ECO:0000256" key="9">
    <source>
        <dbReference type="ARBA" id="ARBA00023244"/>
    </source>
</evidence>
<accession>A0AAV9J321</accession>
<reference evidence="13 14" key="1">
    <citation type="submission" date="2022-07" db="EMBL/GenBank/DDBJ databases">
        <title>Genome-wide signatures of adaptation to extreme environments.</title>
        <authorList>
            <person name="Cho C.H."/>
            <person name="Yoon H.S."/>
        </authorList>
    </citation>
    <scope>NUCLEOTIDE SEQUENCE [LARGE SCALE GENOMIC DNA]</scope>
    <source>
        <strain evidence="13 14">DBV 063 E5</strain>
    </source>
</reference>
<comment type="subcellular location">
    <subcellularLocation>
        <location evidence="11">Mitochondrion inner membrane</location>
    </subcellularLocation>
</comment>
<evidence type="ECO:0000313" key="14">
    <source>
        <dbReference type="Proteomes" id="UP001301350"/>
    </source>
</evidence>
<comment type="caution">
    <text evidence="13">The sequence shown here is derived from an EMBL/GenBank/DDBJ whole genome shotgun (WGS) entry which is preliminary data.</text>
</comment>
<dbReference type="Gene3D" id="3.90.660.20">
    <property type="entry name" value="Protoporphyrinogen oxidase, mitochondrial, domain 2"/>
    <property type="match status" value="1"/>
</dbReference>
<dbReference type="NCBIfam" id="TIGR00562">
    <property type="entry name" value="proto_IX_ox"/>
    <property type="match status" value="1"/>
</dbReference>
<dbReference type="Gene3D" id="1.10.3110.10">
    <property type="entry name" value="protoporphyrinogen ix oxidase, domain 3"/>
    <property type="match status" value="1"/>
</dbReference>
<dbReference type="EC" id="1.3.3.4" evidence="4 11"/>
<dbReference type="InterPro" id="IPR050464">
    <property type="entry name" value="Zeta_carotene_desat/Oxidored"/>
</dbReference>
<dbReference type="SUPFAM" id="SSF51905">
    <property type="entry name" value="FAD/NAD(P)-binding domain"/>
    <property type="match status" value="1"/>
</dbReference>
<evidence type="ECO:0000256" key="4">
    <source>
        <dbReference type="ARBA" id="ARBA00012867"/>
    </source>
</evidence>
<evidence type="ECO:0000256" key="5">
    <source>
        <dbReference type="ARBA" id="ARBA00022630"/>
    </source>
</evidence>
<evidence type="ECO:0000256" key="1">
    <source>
        <dbReference type="ARBA" id="ARBA00002600"/>
    </source>
</evidence>
<dbReference type="InterPro" id="IPR004572">
    <property type="entry name" value="Protoporphyrinogen_oxidase"/>
</dbReference>
<dbReference type="AlphaFoldDB" id="A0AAV9J321"/>
<evidence type="ECO:0000313" key="13">
    <source>
        <dbReference type="EMBL" id="KAK4538748.1"/>
    </source>
</evidence>
<evidence type="ECO:0000256" key="7">
    <source>
        <dbReference type="ARBA" id="ARBA00023002"/>
    </source>
</evidence>
<dbReference type="Pfam" id="PF01593">
    <property type="entry name" value="Amino_oxidase"/>
    <property type="match status" value="1"/>
</dbReference>
<feature type="domain" description="Amine oxidase" evidence="12">
    <location>
        <begin position="88"/>
        <end position="569"/>
    </location>
</feature>
<dbReference type="InterPro" id="IPR036188">
    <property type="entry name" value="FAD/NAD-bd_sf"/>
</dbReference>
<keyword evidence="7 11" id="KW-0560">Oxidoreductase</keyword>
<evidence type="ECO:0000256" key="6">
    <source>
        <dbReference type="ARBA" id="ARBA00022827"/>
    </source>
</evidence>
<evidence type="ECO:0000256" key="10">
    <source>
        <dbReference type="ARBA" id="ARBA00047554"/>
    </source>
</evidence>
<dbReference type="EMBL" id="JANCYW010000020">
    <property type="protein sequence ID" value="KAK4538748.1"/>
    <property type="molecule type" value="Genomic_DNA"/>
</dbReference>
<comment type="pathway">
    <text evidence="2 11">Porphyrin-containing compound metabolism; protoporphyrin-IX biosynthesis; protoporphyrin-IX from protoporphyrinogen-IX: step 1/1.</text>
</comment>
<keyword evidence="9 11" id="KW-0627">Porphyrin biosynthesis</keyword>
<dbReference type="GO" id="GO:0004729">
    <property type="term" value="F:oxygen-dependent protoporphyrinogen oxidase activity"/>
    <property type="evidence" value="ECO:0007669"/>
    <property type="project" value="UniProtKB-UniRule"/>
</dbReference>